<dbReference type="SUPFAM" id="SSF48264">
    <property type="entry name" value="Cytochrome P450"/>
    <property type="match status" value="1"/>
</dbReference>
<dbReference type="EMBL" id="HBUF01523055">
    <property type="protein sequence ID" value="CAG6749355.1"/>
    <property type="molecule type" value="Transcribed_RNA"/>
</dbReference>
<dbReference type="InterPro" id="IPR050196">
    <property type="entry name" value="Cytochrome_P450_Monoox"/>
</dbReference>
<dbReference type="GO" id="GO:0004497">
    <property type="term" value="F:monooxygenase activity"/>
    <property type="evidence" value="ECO:0007669"/>
    <property type="project" value="UniProtKB-KW"/>
</dbReference>
<dbReference type="AlphaFoldDB" id="A0A8D9EF11"/>
<dbReference type="Gene3D" id="1.10.630.10">
    <property type="entry name" value="Cytochrome P450"/>
    <property type="match status" value="1"/>
</dbReference>
<proteinExistence type="inferred from homology"/>
<organism evidence="9">
    <name type="scientific">Cacopsylla melanoneura</name>
    <dbReference type="NCBI Taxonomy" id="428564"/>
    <lineage>
        <taxon>Eukaryota</taxon>
        <taxon>Metazoa</taxon>
        <taxon>Ecdysozoa</taxon>
        <taxon>Arthropoda</taxon>
        <taxon>Hexapoda</taxon>
        <taxon>Insecta</taxon>
        <taxon>Pterygota</taxon>
        <taxon>Neoptera</taxon>
        <taxon>Paraneoptera</taxon>
        <taxon>Hemiptera</taxon>
        <taxon>Sternorrhyncha</taxon>
        <taxon>Psylloidea</taxon>
        <taxon>Psyllidae</taxon>
        <taxon>Psyllinae</taxon>
        <taxon>Cacopsylla</taxon>
    </lineage>
</organism>
<evidence type="ECO:0000256" key="8">
    <source>
        <dbReference type="SAM" id="Phobius"/>
    </source>
</evidence>
<dbReference type="PANTHER" id="PTHR24291">
    <property type="entry name" value="CYTOCHROME P450 FAMILY 4"/>
    <property type="match status" value="1"/>
</dbReference>
<dbReference type="InterPro" id="IPR036396">
    <property type="entry name" value="Cyt_P450_sf"/>
</dbReference>
<dbReference type="GO" id="GO:0005506">
    <property type="term" value="F:iron ion binding"/>
    <property type="evidence" value="ECO:0007669"/>
    <property type="project" value="InterPro"/>
</dbReference>
<evidence type="ECO:0000256" key="6">
    <source>
        <dbReference type="ARBA" id="ARBA00023004"/>
    </source>
</evidence>
<sequence length="206" mass="23699">MSTTTADVLSPSGLTSTTLFAYLIVPALLLWVAYYRMSRRRLYDLANKIPGPEGLPLFGKVLDVIWGNPNSIFEKVLSLAKEYDNKPLVKFWFGPRLFLFLKDPRDIEIILSSHVHIDKSPEYSFFKPWLGNGLLISTGHIQIIFLSKPATSKSFSFQNRSHPNYHIPLKIGHIQSYMQNRPYPTFNLKISTLTDEKRLLICKRKI</sequence>
<evidence type="ECO:0000256" key="5">
    <source>
        <dbReference type="ARBA" id="ARBA00023002"/>
    </source>
</evidence>
<dbReference type="GO" id="GO:0016705">
    <property type="term" value="F:oxidoreductase activity, acting on paired donors, with incorporation or reduction of molecular oxygen"/>
    <property type="evidence" value="ECO:0007669"/>
    <property type="project" value="InterPro"/>
</dbReference>
<comment type="cofactor">
    <cofactor evidence="1">
        <name>heme</name>
        <dbReference type="ChEBI" id="CHEBI:30413"/>
    </cofactor>
</comment>
<evidence type="ECO:0000256" key="2">
    <source>
        <dbReference type="ARBA" id="ARBA00010617"/>
    </source>
</evidence>
<dbReference type="PANTHER" id="PTHR24291:SF106">
    <property type="entry name" value="CYTOCHROME P450 4G1-RELATED"/>
    <property type="match status" value="1"/>
</dbReference>
<evidence type="ECO:0000256" key="4">
    <source>
        <dbReference type="ARBA" id="ARBA00022723"/>
    </source>
</evidence>
<keyword evidence="6" id="KW-0408">Iron</keyword>
<feature type="transmembrane region" description="Helical" evidence="8">
    <location>
        <begin position="19"/>
        <end position="35"/>
    </location>
</feature>
<protein>
    <submittedName>
        <fullName evidence="9">Cytochrome P450 4g15</fullName>
    </submittedName>
</protein>
<keyword evidence="7" id="KW-0503">Monooxygenase</keyword>
<keyword evidence="8" id="KW-0812">Transmembrane</keyword>
<accession>A0A8D9EF11</accession>
<evidence type="ECO:0000313" key="9">
    <source>
        <dbReference type="EMBL" id="CAG6749355.1"/>
    </source>
</evidence>
<keyword evidence="5" id="KW-0560">Oxidoreductase</keyword>
<keyword evidence="3" id="KW-0349">Heme</keyword>
<name>A0A8D9EF11_9HEMI</name>
<dbReference type="GO" id="GO:0020037">
    <property type="term" value="F:heme binding"/>
    <property type="evidence" value="ECO:0007669"/>
    <property type="project" value="InterPro"/>
</dbReference>
<comment type="similarity">
    <text evidence="2">Belongs to the cytochrome P450 family.</text>
</comment>
<keyword evidence="4" id="KW-0479">Metal-binding</keyword>
<evidence type="ECO:0000256" key="1">
    <source>
        <dbReference type="ARBA" id="ARBA00001971"/>
    </source>
</evidence>
<evidence type="ECO:0000256" key="3">
    <source>
        <dbReference type="ARBA" id="ARBA00022617"/>
    </source>
</evidence>
<reference evidence="9" key="1">
    <citation type="submission" date="2021-05" db="EMBL/GenBank/DDBJ databases">
        <authorList>
            <person name="Alioto T."/>
            <person name="Alioto T."/>
            <person name="Gomez Garrido J."/>
        </authorList>
    </citation>
    <scope>NUCLEOTIDE SEQUENCE</scope>
</reference>
<keyword evidence="8" id="KW-1133">Transmembrane helix</keyword>
<keyword evidence="8" id="KW-0472">Membrane</keyword>
<evidence type="ECO:0000256" key="7">
    <source>
        <dbReference type="ARBA" id="ARBA00023033"/>
    </source>
</evidence>